<dbReference type="InterPro" id="IPR017441">
    <property type="entry name" value="Protein_kinase_ATP_BS"/>
</dbReference>
<dbReference type="GO" id="GO:0005524">
    <property type="term" value="F:ATP binding"/>
    <property type="evidence" value="ECO:0007669"/>
    <property type="project" value="UniProtKB-UniRule"/>
</dbReference>
<dbReference type="PROSITE" id="PS50011">
    <property type="entry name" value="PROTEIN_KINASE_DOM"/>
    <property type="match status" value="3"/>
</dbReference>
<keyword evidence="7" id="KW-0808">Transferase</keyword>
<protein>
    <submittedName>
        <fullName evidence="7">TPR repeat-containing serine/threonine protein kinase</fullName>
    </submittedName>
</protein>
<organism evidence="7 8">
    <name type="scientific">Nitzschia inconspicua</name>
    <dbReference type="NCBI Taxonomy" id="303405"/>
    <lineage>
        <taxon>Eukaryota</taxon>
        <taxon>Sar</taxon>
        <taxon>Stramenopiles</taxon>
        <taxon>Ochrophyta</taxon>
        <taxon>Bacillariophyta</taxon>
        <taxon>Bacillariophyceae</taxon>
        <taxon>Bacillariophycidae</taxon>
        <taxon>Bacillariales</taxon>
        <taxon>Bacillariaceae</taxon>
        <taxon>Nitzschia</taxon>
    </lineage>
</organism>
<dbReference type="AlphaFoldDB" id="A0A9K3KXD4"/>
<evidence type="ECO:0000256" key="3">
    <source>
        <dbReference type="PROSITE-ProRule" id="PRU10141"/>
    </source>
</evidence>
<dbReference type="FunFam" id="1.10.510.10:FF:000571">
    <property type="entry name" value="Maternal embryonic leucine zipper kinase"/>
    <property type="match status" value="3"/>
</dbReference>
<keyword evidence="7" id="KW-0723">Serine/threonine-protein kinase</keyword>
<sequence length="1270" mass="142980">MGCGSSKNMDAQIAGDFFGANESYHNREGSNHIHNSAKVTSPERPTNRVPVKSNLKTSSRDGGDEPPKQQQNKLTKTKKPRETPPLAASGGGGTPSTSTSSKKVKKATRSGGSGSSSSDIITPSTTKNSSRNKESVPNSSKLTNKISSPEPGNHKTPKAAFRAPPSSESFVANPPPKVDMGAKTGTVNGRNNFTSLSGPAVPAPPPPPPPVPQSAVSVPPPPPPLSAVSKASQQDPMHAIKPILLDDDDFSVAPSLAMEMRSICESSKTKFDDVYQRGKKLGFGAFAMVFVGIHKPSGATYAIKQVDRSKMFWGERDALKDEINNLREVRAGPNIVQLYEVYEEQTFCYLVTELMNGGELFDRIIEKKTFSEKEARDSIRCVLEALHYMHDRRVAHRDLKPENLLLKDPKLLLPVKLADFGFAKNVEKKNGCRTLCGTPGYLAPEILERFPAYDVKCDIWSVGVILFLLLGGYLPFDDEDENKVFDRTRNGEYDFRPQFWRNISSGAKDLVTRCLTINQNKRYSARKCLEHEWMREQDDELETHSVDVEKLKKHAEQGKRKMKAAVNTLLAANRLKQLNEKFANYMDNRKQDSIVSHISFMTMGTKYGHAKFKEDSPSGKPFNDFYVVGELLGEGGHSYIYRAIRKVTKLPYTVKHIKLSNLNKKQTKTVKDEITSLKLLRGGPHIIRLFDVFEDKHETHMIFEEMKGGNILSRIVEKEVYTEREARHVCKLALVAVNYCHRKKVAHRDIKPENFVLIDEGDDSSVKLVDFAFAKKVPHEKCLKTLCGTPQYVAPEIINNNGQGYDFRCDIWSLGVCTYLLLGGYPPFEGILDSLTNEITRGFYEFHEEYWSEISDEAKAMIQSMLQVNPDERVSAMEALSCSWMEVEEEQLVVRDLTGAQESIRKTLQPTSKIKMAVTAMISRDKFTSIASMFNKESVDPNLLQESMGVIDEWEDETFGDLYLWGEQIGVGTFSVVHEVLHKETEEIFAAKRISRKDLHPSDAVALHDEIAALQQVTECPYIVRLYDVFDEPDFTFLVLECMKGGDLIDRIIEKRHYTEFDAKEVSRKLIMGVAYCHKKKIANRNLKPENLLLKAGSDTDVRISDFGYAKTVTFPNSLRTQCGTEGYVAPEILEHRPAYDVSCDMWSLGVIIYIVLGGYRPFRGEGEEVMRQIRYGEYKFHKRYWSHVSDDAKDLISRMLTVDPEKRITAEEALTSNWINSDEDSLGTHVLSGNMKDLRDAKQKLKGVVNTIIATNKLQNLSNFHAYKD</sequence>
<feature type="binding site" evidence="3">
    <location>
        <position position="992"/>
    </location>
    <ligand>
        <name>ATP</name>
        <dbReference type="ChEBI" id="CHEBI:30616"/>
    </ligand>
</feature>
<evidence type="ECO:0000256" key="1">
    <source>
        <dbReference type="ARBA" id="ARBA00022741"/>
    </source>
</evidence>
<dbReference type="Proteomes" id="UP000693970">
    <property type="component" value="Unassembled WGS sequence"/>
</dbReference>
<keyword evidence="7" id="KW-0418">Kinase</keyword>
<dbReference type="Pfam" id="PF00069">
    <property type="entry name" value="Pkinase"/>
    <property type="match status" value="3"/>
</dbReference>
<feature type="domain" description="Protein kinase" evidence="6">
    <location>
        <begin position="275"/>
        <end position="534"/>
    </location>
</feature>
<dbReference type="PANTHER" id="PTHR24347">
    <property type="entry name" value="SERINE/THREONINE-PROTEIN KINASE"/>
    <property type="match status" value="1"/>
</dbReference>
<keyword evidence="2 3" id="KW-0067">ATP-binding</keyword>
<feature type="compositionally biased region" description="Basic and acidic residues" evidence="5">
    <location>
        <begin position="58"/>
        <end position="67"/>
    </location>
</feature>
<dbReference type="GO" id="GO:0004674">
    <property type="term" value="F:protein serine/threonine kinase activity"/>
    <property type="evidence" value="ECO:0007669"/>
    <property type="project" value="UniProtKB-KW"/>
</dbReference>
<dbReference type="PROSITE" id="PS00107">
    <property type="entry name" value="PROTEIN_KINASE_ATP"/>
    <property type="match status" value="2"/>
</dbReference>
<dbReference type="OrthoDB" id="541276at2759"/>
<dbReference type="PROSITE" id="PS00108">
    <property type="entry name" value="PROTEIN_KINASE_ST"/>
    <property type="match status" value="2"/>
</dbReference>
<feature type="compositionally biased region" description="Pro residues" evidence="5">
    <location>
        <begin position="201"/>
        <end position="225"/>
    </location>
</feature>
<accession>A0A9K3KXD4</accession>
<feature type="compositionally biased region" description="Polar residues" evidence="5">
    <location>
        <begin position="185"/>
        <end position="197"/>
    </location>
</feature>
<comment type="caution">
    <text evidence="7">The sequence shown here is derived from an EMBL/GenBank/DDBJ whole genome shotgun (WGS) entry which is preliminary data.</text>
</comment>
<feature type="binding site" evidence="3">
    <location>
        <position position="304"/>
    </location>
    <ligand>
        <name>ATP</name>
        <dbReference type="ChEBI" id="CHEBI:30616"/>
    </ligand>
</feature>
<keyword evidence="8" id="KW-1185">Reference proteome</keyword>
<dbReference type="InterPro" id="IPR008271">
    <property type="entry name" value="Ser/Thr_kinase_AS"/>
</dbReference>
<dbReference type="CDD" id="cd05117">
    <property type="entry name" value="STKc_CAMK"/>
    <property type="match status" value="3"/>
</dbReference>
<feature type="region of interest" description="Disordered" evidence="5">
    <location>
        <begin position="21"/>
        <end position="230"/>
    </location>
</feature>
<dbReference type="InterPro" id="IPR000719">
    <property type="entry name" value="Prot_kinase_dom"/>
</dbReference>
<feature type="domain" description="Protein kinase" evidence="6">
    <location>
        <begin position="626"/>
        <end position="885"/>
    </location>
</feature>
<evidence type="ECO:0000256" key="5">
    <source>
        <dbReference type="SAM" id="MobiDB-lite"/>
    </source>
</evidence>
<dbReference type="EMBL" id="JAGRRH010000018">
    <property type="protein sequence ID" value="KAG7351351.1"/>
    <property type="molecule type" value="Genomic_DNA"/>
</dbReference>
<keyword evidence="1 3" id="KW-0547">Nucleotide-binding</keyword>
<name>A0A9K3KXD4_9STRA</name>
<feature type="compositionally biased region" description="Polar residues" evidence="5">
    <location>
        <begin position="119"/>
        <end position="147"/>
    </location>
</feature>
<evidence type="ECO:0000256" key="4">
    <source>
        <dbReference type="SAM" id="Coils"/>
    </source>
</evidence>
<evidence type="ECO:0000313" key="8">
    <source>
        <dbReference type="Proteomes" id="UP000693970"/>
    </source>
</evidence>
<keyword evidence="4" id="KW-0175">Coiled coil</keyword>
<reference evidence="7" key="1">
    <citation type="journal article" date="2021" name="Sci. Rep.">
        <title>Diploid genomic architecture of Nitzschia inconspicua, an elite biomass production diatom.</title>
        <authorList>
            <person name="Oliver A."/>
            <person name="Podell S."/>
            <person name="Pinowska A."/>
            <person name="Traller J.C."/>
            <person name="Smith S.R."/>
            <person name="McClure R."/>
            <person name="Beliaev A."/>
            <person name="Bohutskyi P."/>
            <person name="Hill E.A."/>
            <person name="Rabines A."/>
            <person name="Zheng H."/>
            <person name="Allen L.Z."/>
            <person name="Kuo A."/>
            <person name="Grigoriev I.V."/>
            <person name="Allen A.E."/>
            <person name="Hazlebeck D."/>
            <person name="Allen E.E."/>
        </authorList>
    </citation>
    <scope>NUCLEOTIDE SEQUENCE</scope>
    <source>
        <strain evidence="7">Hildebrandi</strain>
    </source>
</reference>
<feature type="domain" description="Protein kinase" evidence="6">
    <location>
        <begin position="963"/>
        <end position="1220"/>
    </location>
</feature>
<proteinExistence type="predicted"/>
<dbReference type="SMART" id="SM00220">
    <property type="entry name" value="S_TKc"/>
    <property type="match status" value="3"/>
</dbReference>
<gene>
    <name evidence="7" type="ORF">IV203_010711</name>
</gene>
<evidence type="ECO:0000313" key="7">
    <source>
        <dbReference type="EMBL" id="KAG7351351.1"/>
    </source>
</evidence>
<feature type="coiled-coil region" evidence="4">
    <location>
        <begin position="534"/>
        <end position="568"/>
    </location>
</feature>
<reference evidence="7" key="2">
    <citation type="submission" date="2021-04" db="EMBL/GenBank/DDBJ databases">
        <authorList>
            <person name="Podell S."/>
        </authorList>
    </citation>
    <scope>NUCLEOTIDE SEQUENCE</scope>
    <source>
        <strain evidence="7">Hildebrandi</strain>
    </source>
</reference>
<evidence type="ECO:0000256" key="2">
    <source>
        <dbReference type="ARBA" id="ARBA00022840"/>
    </source>
</evidence>
<evidence type="ECO:0000259" key="6">
    <source>
        <dbReference type="PROSITE" id="PS50011"/>
    </source>
</evidence>